<accession>E2AWD6</accession>
<name>E2AWD6_CAMFO</name>
<dbReference type="InParanoid" id="E2AWD6"/>
<reference evidence="1 2" key="1">
    <citation type="journal article" date="2010" name="Science">
        <title>Genomic comparison of the ants Camponotus floridanus and Harpegnathos saltator.</title>
        <authorList>
            <person name="Bonasio R."/>
            <person name="Zhang G."/>
            <person name="Ye C."/>
            <person name="Mutti N.S."/>
            <person name="Fang X."/>
            <person name="Qin N."/>
            <person name="Donahue G."/>
            <person name="Yang P."/>
            <person name="Li Q."/>
            <person name="Li C."/>
            <person name="Zhang P."/>
            <person name="Huang Z."/>
            <person name="Berger S.L."/>
            <person name="Reinberg D."/>
            <person name="Wang J."/>
            <person name="Liebig J."/>
        </authorList>
    </citation>
    <scope>NUCLEOTIDE SEQUENCE [LARGE SCALE GENOMIC DNA]</scope>
    <source>
        <strain evidence="2">C129</strain>
    </source>
</reference>
<gene>
    <name evidence="1" type="ORF">EAG_12399</name>
</gene>
<feature type="non-terminal residue" evidence="1">
    <location>
        <position position="31"/>
    </location>
</feature>
<proteinExistence type="predicted"/>
<evidence type="ECO:0000313" key="2">
    <source>
        <dbReference type="Proteomes" id="UP000000311"/>
    </source>
</evidence>
<dbReference type="AlphaFoldDB" id="E2AWD6"/>
<dbReference type="Proteomes" id="UP000000311">
    <property type="component" value="Unassembled WGS sequence"/>
</dbReference>
<protein>
    <submittedName>
        <fullName evidence="1">Uncharacterized protein</fullName>
    </submittedName>
</protein>
<sequence>TGSIFERVHESMRRHVTACIHKNDEHFQHLL</sequence>
<evidence type="ECO:0000313" key="1">
    <source>
        <dbReference type="EMBL" id="EFN62236.1"/>
    </source>
</evidence>
<dbReference type="EMBL" id="GL443286">
    <property type="protein sequence ID" value="EFN62236.1"/>
    <property type="molecule type" value="Genomic_DNA"/>
</dbReference>
<keyword evidence="2" id="KW-1185">Reference proteome</keyword>
<feature type="non-terminal residue" evidence="1">
    <location>
        <position position="1"/>
    </location>
</feature>
<organism evidence="2">
    <name type="scientific">Camponotus floridanus</name>
    <name type="common">Florida carpenter ant</name>
    <dbReference type="NCBI Taxonomy" id="104421"/>
    <lineage>
        <taxon>Eukaryota</taxon>
        <taxon>Metazoa</taxon>
        <taxon>Ecdysozoa</taxon>
        <taxon>Arthropoda</taxon>
        <taxon>Hexapoda</taxon>
        <taxon>Insecta</taxon>
        <taxon>Pterygota</taxon>
        <taxon>Neoptera</taxon>
        <taxon>Endopterygota</taxon>
        <taxon>Hymenoptera</taxon>
        <taxon>Apocrita</taxon>
        <taxon>Aculeata</taxon>
        <taxon>Formicoidea</taxon>
        <taxon>Formicidae</taxon>
        <taxon>Formicinae</taxon>
        <taxon>Camponotus</taxon>
    </lineage>
</organism>